<comment type="similarity">
    <text evidence="3">Belongs to the extended synaptotagmin family.</text>
</comment>
<evidence type="ECO:0000256" key="5">
    <source>
        <dbReference type="ARBA" id="ARBA00022475"/>
    </source>
</evidence>
<name>A0A1D1UUB7_RAMVA</name>
<feature type="domain" description="C2" evidence="16">
    <location>
        <begin position="423"/>
        <end position="550"/>
    </location>
</feature>
<dbReference type="CDD" id="cd08391">
    <property type="entry name" value="C2A_C2C_Synaptotagmin_like"/>
    <property type="match status" value="1"/>
</dbReference>
<evidence type="ECO:0000256" key="8">
    <source>
        <dbReference type="ARBA" id="ARBA00022737"/>
    </source>
</evidence>
<dbReference type="PANTHER" id="PTHR45761">
    <property type="entry name" value="EXTENDED SYNAPTOTAGMIN-LIKE PROTEIN 2, ISOFORM C"/>
    <property type="match status" value="1"/>
</dbReference>
<dbReference type="GO" id="GO:0005509">
    <property type="term" value="F:calcium ion binding"/>
    <property type="evidence" value="ECO:0007669"/>
    <property type="project" value="TreeGrafter"/>
</dbReference>
<keyword evidence="12" id="KW-0445">Lipid transport</keyword>
<dbReference type="InterPro" id="IPR037749">
    <property type="entry name" value="Ext_Synaptotagmin_C2B"/>
</dbReference>
<keyword evidence="10" id="KW-0106">Calcium</keyword>
<evidence type="ECO:0000256" key="10">
    <source>
        <dbReference type="ARBA" id="ARBA00022837"/>
    </source>
</evidence>
<keyword evidence="6 15" id="KW-0812">Transmembrane</keyword>
<keyword evidence="14 15" id="KW-0472">Membrane</keyword>
<reference evidence="18 19" key="1">
    <citation type="journal article" date="2016" name="Nat. Commun.">
        <title>Extremotolerant tardigrade genome and improved radiotolerance of human cultured cells by tardigrade-unique protein.</title>
        <authorList>
            <person name="Hashimoto T."/>
            <person name="Horikawa D.D."/>
            <person name="Saito Y."/>
            <person name="Kuwahara H."/>
            <person name="Kozuka-Hata H."/>
            <person name="Shin-I T."/>
            <person name="Minakuchi Y."/>
            <person name="Ohishi K."/>
            <person name="Motoyama A."/>
            <person name="Aizu T."/>
            <person name="Enomoto A."/>
            <person name="Kondo K."/>
            <person name="Tanaka S."/>
            <person name="Hara Y."/>
            <person name="Koshikawa S."/>
            <person name="Sagara H."/>
            <person name="Miura T."/>
            <person name="Yokobori S."/>
            <person name="Miyagawa K."/>
            <person name="Suzuki Y."/>
            <person name="Kubo T."/>
            <person name="Oyama M."/>
            <person name="Kohara Y."/>
            <person name="Fujiyama A."/>
            <person name="Arakawa K."/>
            <person name="Katayama T."/>
            <person name="Toyoda A."/>
            <person name="Kunieda T."/>
        </authorList>
    </citation>
    <scope>NUCLEOTIDE SEQUENCE [LARGE SCALE GENOMIC DNA]</scope>
    <source>
        <strain evidence="18 19">YOKOZUNA-1</strain>
    </source>
</reference>
<evidence type="ECO:0000256" key="7">
    <source>
        <dbReference type="ARBA" id="ARBA00022723"/>
    </source>
</evidence>
<evidence type="ECO:0000256" key="12">
    <source>
        <dbReference type="ARBA" id="ARBA00023055"/>
    </source>
</evidence>
<dbReference type="InterPro" id="IPR037733">
    <property type="entry name" value="Ext_Synaptotagmin_C2A"/>
</dbReference>
<dbReference type="GO" id="GO:0006869">
    <property type="term" value="P:lipid transport"/>
    <property type="evidence" value="ECO:0007669"/>
    <property type="project" value="UniProtKB-KW"/>
</dbReference>
<dbReference type="Gene3D" id="2.60.40.150">
    <property type="entry name" value="C2 domain"/>
    <property type="match status" value="3"/>
</dbReference>
<evidence type="ECO:0000256" key="6">
    <source>
        <dbReference type="ARBA" id="ARBA00022692"/>
    </source>
</evidence>
<feature type="domain" description="C2" evidence="16">
    <location>
        <begin position="650"/>
        <end position="777"/>
    </location>
</feature>
<accession>A0A1D1UUB7</accession>
<organism evidence="18 19">
    <name type="scientific">Ramazzottius varieornatus</name>
    <name type="common">Water bear</name>
    <name type="synonym">Tardigrade</name>
    <dbReference type="NCBI Taxonomy" id="947166"/>
    <lineage>
        <taxon>Eukaryota</taxon>
        <taxon>Metazoa</taxon>
        <taxon>Ecdysozoa</taxon>
        <taxon>Tardigrada</taxon>
        <taxon>Eutardigrada</taxon>
        <taxon>Parachela</taxon>
        <taxon>Hypsibioidea</taxon>
        <taxon>Ramazzottiidae</taxon>
        <taxon>Ramazzottius</taxon>
    </lineage>
</organism>
<evidence type="ECO:0000256" key="13">
    <source>
        <dbReference type="ARBA" id="ARBA00023121"/>
    </source>
</evidence>
<feature type="domain" description="SMP-LTD" evidence="17">
    <location>
        <begin position="98"/>
        <end position="275"/>
    </location>
</feature>
<dbReference type="PANTHER" id="PTHR45761:SF1">
    <property type="entry name" value="EXTENDED SYNAPTOTAGMIN-LIKE PROTEIN 2, ISOFORM C"/>
    <property type="match status" value="1"/>
</dbReference>
<dbReference type="Pfam" id="PF00168">
    <property type="entry name" value="C2"/>
    <property type="match status" value="3"/>
</dbReference>
<keyword evidence="19" id="KW-1185">Reference proteome</keyword>
<keyword evidence="13" id="KW-0446">Lipid-binding</keyword>
<dbReference type="GO" id="GO:0061817">
    <property type="term" value="P:endoplasmic reticulum-plasma membrane tethering"/>
    <property type="evidence" value="ECO:0007669"/>
    <property type="project" value="InterPro"/>
</dbReference>
<dbReference type="STRING" id="947166.A0A1D1UUB7"/>
<evidence type="ECO:0000259" key="16">
    <source>
        <dbReference type="PROSITE" id="PS50004"/>
    </source>
</evidence>
<feature type="domain" description="C2" evidence="16">
    <location>
        <begin position="266"/>
        <end position="393"/>
    </location>
</feature>
<sequence>MENIPLNLPFLSSLPFFSSSTVAFACQVVLMVLAWFVGRIHWSLWWIVLGSVMWWLAIRSKQKATATTAAYKALQVNDQKFVREVAGDYLPTWVYFPDQERAEWFNRMLMQMWPFMNKYLQDLIVSIMEPAVNSALPALMKFRFDRITMGDEAPRVGGIKVYKEHIARGEIVLDAEVLYAGDCEVKARVGPGRIGFKEITLHGTMRIVFKPLVPQMPFIGGITAFFLSTPAIDFNLTDLADVMDIPGLSELMRKVVQDQVNYFLVLPNKISIPLVEDISRYDLKFIPPDGVLRIFVAEAADLRRADVGILGKGKSDPYCILRVGAQIFQTQVIKENINPNWSEYFEMVVDQASGQSIDLEVFDKDQGNDDDFLGRLSIDIYPIAKEGTIDKWFRLDDCDTGNIRLRFYWMGLSAESSNINAVIRETAMLSDRVNLATCLLMVFIDSAKSLPNVKKIAAEPFPYCIATTGKNQAYRTVTVKKTYDPVWESQHSFLIYDPKEEIINFSIFDEKTTKRLGWAEIPIRKLLEQNNMEMSGMFRLQNSGTASELRLNLRLRILRPISLAEAVSSAGKVEVNPDLTTSVATNAVDTVTKTALPSTGNEPVTAKEFAEQVKGSTPIAVALPPVDQRFTPKSDISFPVDLRAESQIPPPESVQGAAIKLTLRFGEANRNLIVVVSEVVNLTKMTAGQNGNHNYYVSITSFPFKTKRRTREFVGDPDKQSYEETLEFPVDNEILLKTAYLEVKIKTKTGAFSKDALAQVLVPLENVIGISSHTAWYNLEEPDHK</sequence>
<evidence type="ECO:0008006" key="20">
    <source>
        <dbReference type="Google" id="ProtNLM"/>
    </source>
</evidence>
<evidence type="ECO:0000256" key="3">
    <source>
        <dbReference type="ARBA" id="ARBA00005867"/>
    </source>
</evidence>
<dbReference type="InterPro" id="IPR039010">
    <property type="entry name" value="Synaptotagmin_SMP"/>
</dbReference>
<dbReference type="AlphaFoldDB" id="A0A1D1UUB7"/>
<evidence type="ECO:0000259" key="17">
    <source>
        <dbReference type="PROSITE" id="PS51847"/>
    </source>
</evidence>
<keyword evidence="9" id="KW-0256">Endoplasmic reticulum</keyword>
<dbReference type="GO" id="GO:0035091">
    <property type="term" value="F:phosphatidylinositol binding"/>
    <property type="evidence" value="ECO:0007669"/>
    <property type="project" value="TreeGrafter"/>
</dbReference>
<dbReference type="InterPro" id="IPR000008">
    <property type="entry name" value="C2_dom"/>
</dbReference>
<dbReference type="GO" id="GO:0031210">
    <property type="term" value="F:phosphatidylcholine binding"/>
    <property type="evidence" value="ECO:0007669"/>
    <property type="project" value="TreeGrafter"/>
</dbReference>
<protein>
    <recommendedName>
        <fullName evidence="20">Extended synaptotagmin-2</fullName>
    </recommendedName>
</protein>
<dbReference type="PROSITE" id="PS51847">
    <property type="entry name" value="SMP"/>
    <property type="match status" value="1"/>
</dbReference>
<dbReference type="Proteomes" id="UP000186922">
    <property type="component" value="Unassembled WGS sequence"/>
</dbReference>
<comment type="subcellular location">
    <subcellularLocation>
        <location evidence="1">Cell membrane</location>
        <topology evidence="1">Peripheral membrane protein</topology>
    </subcellularLocation>
    <subcellularLocation>
        <location evidence="2">Endoplasmic reticulum membrane</location>
        <topology evidence="2">Multi-pass membrane protein</topology>
    </subcellularLocation>
</comment>
<proteinExistence type="inferred from homology"/>
<dbReference type="CDD" id="cd04050">
    <property type="entry name" value="C2B_Synaptotagmin-like"/>
    <property type="match status" value="1"/>
</dbReference>
<keyword evidence="8" id="KW-0677">Repeat</keyword>
<dbReference type="GO" id="GO:0005886">
    <property type="term" value="C:plasma membrane"/>
    <property type="evidence" value="ECO:0007669"/>
    <property type="project" value="UniProtKB-SubCell"/>
</dbReference>
<dbReference type="CDD" id="cd21670">
    <property type="entry name" value="SMP_ESyt"/>
    <property type="match status" value="1"/>
</dbReference>
<evidence type="ECO:0000256" key="4">
    <source>
        <dbReference type="ARBA" id="ARBA00022448"/>
    </source>
</evidence>
<dbReference type="PROSITE" id="PS50004">
    <property type="entry name" value="C2"/>
    <property type="match status" value="3"/>
</dbReference>
<evidence type="ECO:0000256" key="11">
    <source>
        <dbReference type="ARBA" id="ARBA00022989"/>
    </source>
</evidence>
<dbReference type="InterPro" id="IPR051634">
    <property type="entry name" value="Extended_Synaptotagmin"/>
</dbReference>
<gene>
    <name evidence="18" type="primary">RvY_05232-1</name>
    <name evidence="18" type="synonym">RvY_05232.1</name>
    <name evidence="18" type="ORF">RvY_05232</name>
</gene>
<evidence type="ECO:0000256" key="14">
    <source>
        <dbReference type="ARBA" id="ARBA00023136"/>
    </source>
</evidence>
<dbReference type="Pfam" id="PF17047">
    <property type="entry name" value="SMP_LBD"/>
    <property type="match status" value="1"/>
</dbReference>
<dbReference type="InterPro" id="IPR035892">
    <property type="entry name" value="C2_domain_sf"/>
</dbReference>
<dbReference type="OrthoDB" id="1029639at2759"/>
<evidence type="ECO:0000256" key="9">
    <source>
        <dbReference type="ARBA" id="ARBA00022824"/>
    </source>
</evidence>
<dbReference type="GO" id="GO:0008429">
    <property type="term" value="F:phosphatidylethanolamine binding"/>
    <property type="evidence" value="ECO:0007669"/>
    <property type="project" value="TreeGrafter"/>
</dbReference>
<evidence type="ECO:0000256" key="15">
    <source>
        <dbReference type="SAM" id="Phobius"/>
    </source>
</evidence>
<feature type="transmembrane region" description="Helical" evidence="15">
    <location>
        <begin position="42"/>
        <end position="58"/>
    </location>
</feature>
<keyword evidence="7" id="KW-0479">Metal-binding</keyword>
<evidence type="ECO:0000313" key="19">
    <source>
        <dbReference type="Proteomes" id="UP000186922"/>
    </source>
</evidence>
<dbReference type="FunFam" id="2.60.40.150:FF:000025">
    <property type="entry name" value="Extended synaptotagmin 2"/>
    <property type="match status" value="1"/>
</dbReference>
<dbReference type="GO" id="GO:0005789">
    <property type="term" value="C:endoplasmic reticulum membrane"/>
    <property type="evidence" value="ECO:0007669"/>
    <property type="project" value="UniProtKB-SubCell"/>
</dbReference>
<dbReference type="EMBL" id="BDGG01000002">
    <property type="protein sequence ID" value="GAU93266.1"/>
    <property type="molecule type" value="Genomic_DNA"/>
</dbReference>
<evidence type="ECO:0000256" key="2">
    <source>
        <dbReference type="ARBA" id="ARBA00004477"/>
    </source>
</evidence>
<feature type="transmembrane region" description="Helical" evidence="15">
    <location>
        <begin position="16"/>
        <end position="37"/>
    </location>
</feature>
<keyword evidence="4" id="KW-0813">Transport</keyword>
<keyword evidence="5" id="KW-1003">Cell membrane</keyword>
<evidence type="ECO:0000313" key="18">
    <source>
        <dbReference type="EMBL" id="GAU93266.1"/>
    </source>
</evidence>
<keyword evidence="11 15" id="KW-1133">Transmembrane helix</keyword>
<comment type="caution">
    <text evidence="18">The sequence shown here is derived from an EMBL/GenBank/DDBJ whole genome shotgun (WGS) entry which is preliminary data.</text>
</comment>
<dbReference type="GO" id="GO:0005544">
    <property type="term" value="F:calcium-dependent phospholipid binding"/>
    <property type="evidence" value="ECO:0007669"/>
    <property type="project" value="TreeGrafter"/>
</dbReference>
<dbReference type="SUPFAM" id="SSF49562">
    <property type="entry name" value="C2 domain (Calcium/lipid-binding domain, CaLB)"/>
    <property type="match status" value="3"/>
</dbReference>
<evidence type="ECO:0000256" key="1">
    <source>
        <dbReference type="ARBA" id="ARBA00004202"/>
    </source>
</evidence>
<dbReference type="SMART" id="SM00239">
    <property type="entry name" value="C2"/>
    <property type="match status" value="3"/>
</dbReference>
<dbReference type="InterPro" id="IPR031468">
    <property type="entry name" value="SMP_LBD"/>
</dbReference>